<protein>
    <submittedName>
        <fullName evidence="2">Uncharacterized protein</fullName>
    </submittedName>
</protein>
<feature type="region of interest" description="Disordered" evidence="1">
    <location>
        <begin position="86"/>
        <end position="117"/>
    </location>
</feature>
<feature type="compositionally biased region" description="Polar residues" evidence="1">
    <location>
        <begin position="97"/>
        <end position="106"/>
    </location>
</feature>
<reference evidence="3" key="1">
    <citation type="journal article" date="2015" name="Genome">
        <title>Whole Genome Sequence of the Non-Microcystin-Producing Microcystis aeruginosa Strain NIES-44.</title>
        <authorList>
            <person name="Okano K."/>
            <person name="Miyata N."/>
            <person name="Ozaki Y."/>
        </authorList>
    </citation>
    <scope>NUCLEOTIDE SEQUENCE [LARGE SCALE GENOMIC DNA]</scope>
    <source>
        <strain evidence="3">NIES-44</strain>
    </source>
</reference>
<evidence type="ECO:0000256" key="1">
    <source>
        <dbReference type="SAM" id="MobiDB-lite"/>
    </source>
</evidence>
<name>A0A0A1VW74_MICAE</name>
<dbReference type="AlphaFoldDB" id="A0A0A1VW74"/>
<evidence type="ECO:0000313" key="2">
    <source>
        <dbReference type="EMBL" id="GAL93516.1"/>
    </source>
</evidence>
<comment type="caution">
    <text evidence="2">The sequence shown here is derived from an EMBL/GenBank/DDBJ whole genome shotgun (WGS) entry which is preliminary data.</text>
</comment>
<dbReference type="Proteomes" id="UP000030321">
    <property type="component" value="Unassembled WGS sequence"/>
</dbReference>
<dbReference type="EMBL" id="BBPA01000039">
    <property type="protein sequence ID" value="GAL93516.1"/>
    <property type="molecule type" value="Genomic_DNA"/>
</dbReference>
<evidence type="ECO:0000313" key="3">
    <source>
        <dbReference type="Proteomes" id="UP000030321"/>
    </source>
</evidence>
<accession>A0A0A1VW74</accession>
<proteinExistence type="predicted"/>
<gene>
    <name evidence="2" type="ORF">N44_02203</name>
</gene>
<dbReference type="RefSeq" id="WP_045359305.1">
    <property type="nucleotide sequence ID" value="NZ_BBPA01000039.1"/>
</dbReference>
<organism evidence="2 3">
    <name type="scientific">Microcystis aeruginosa NIES-44</name>
    <dbReference type="NCBI Taxonomy" id="449439"/>
    <lineage>
        <taxon>Bacteria</taxon>
        <taxon>Bacillati</taxon>
        <taxon>Cyanobacteriota</taxon>
        <taxon>Cyanophyceae</taxon>
        <taxon>Oscillatoriophycideae</taxon>
        <taxon>Chroococcales</taxon>
        <taxon>Microcystaceae</taxon>
        <taxon>Microcystis</taxon>
    </lineage>
</organism>
<sequence>MAIIVQHLTTGNEYIFLGVSGGESKNILPTKMLGDFFATETPDKSRSLTVCDDQGRILWFPVTEMIVVEVDGQKPEELLPEIIAPEPVPLQLDKENQPQSPENQGNIDEFAEDDDWI</sequence>